<keyword evidence="3" id="KW-1185">Reference proteome</keyword>
<feature type="transmembrane region" description="Helical" evidence="1">
    <location>
        <begin position="12"/>
        <end position="36"/>
    </location>
</feature>
<comment type="caution">
    <text evidence="2">The sequence shown here is derived from an EMBL/GenBank/DDBJ whole genome shotgun (WGS) entry which is preliminary data.</text>
</comment>
<dbReference type="EMBL" id="JADBEE010000001">
    <property type="protein sequence ID" value="MBE1515244.1"/>
    <property type="molecule type" value="Genomic_DNA"/>
</dbReference>
<accession>A0ABR9J8B4</accession>
<dbReference type="InterPro" id="IPR021202">
    <property type="entry name" value="Rv3654c-like"/>
</dbReference>
<evidence type="ECO:0000313" key="2">
    <source>
        <dbReference type="EMBL" id="MBE1515244.1"/>
    </source>
</evidence>
<organism evidence="2 3">
    <name type="scientific">Nesterenkonia halotolerans</name>
    <dbReference type="NCBI Taxonomy" id="225325"/>
    <lineage>
        <taxon>Bacteria</taxon>
        <taxon>Bacillati</taxon>
        <taxon>Actinomycetota</taxon>
        <taxon>Actinomycetes</taxon>
        <taxon>Micrococcales</taxon>
        <taxon>Micrococcaceae</taxon>
        <taxon>Nesterenkonia</taxon>
    </lineage>
</organism>
<sequence length="133" mass="13266">MTESLQDQRGSGTVLALGLIMVLLILLGAIQALSLVAASSAQAARGADLSALAGADAARGLTMGDPCAVARALAARNQVELTSCTVTGADGTEVLVQSAVPILPERFLNIETSGLGDLGLISRSTARAGPPPS</sequence>
<gene>
    <name evidence="2" type="ORF">H4W26_001999</name>
</gene>
<name>A0ABR9J8B4_9MICC</name>
<keyword evidence="1" id="KW-1133">Transmembrane helix</keyword>
<dbReference type="Proteomes" id="UP000636579">
    <property type="component" value="Unassembled WGS sequence"/>
</dbReference>
<reference evidence="2 3" key="1">
    <citation type="submission" date="2020-10" db="EMBL/GenBank/DDBJ databases">
        <title>Sequencing the genomes of 1000 actinobacteria strains.</title>
        <authorList>
            <person name="Klenk H.-P."/>
        </authorList>
    </citation>
    <scope>NUCLEOTIDE SEQUENCE [LARGE SCALE GENOMIC DNA]</scope>
    <source>
        <strain evidence="2 3">DSM 15474</strain>
    </source>
</reference>
<dbReference type="NCBIfam" id="TIGR03816">
    <property type="entry name" value="tadE_like_DECH"/>
    <property type="match status" value="1"/>
</dbReference>
<evidence type="ECO:0000313" key="3">
    <source>
        <dbReference type="Proteomes" id="UP000636579"/>
    </source>
</evidence>
<dbReference type="RefSeq" id="WP_192591890.1">
    <property type="nucleotide sequence ID" value="NZ_JADBEE010000001.1"/>
</dbReference>
<keyword evidence="1" id="KW-0812">Transmembrane</keyword>
<protein>
    <submittedName>
        <fullName evidence="2">Secretion/DNA translocation related TadE-like protein</fullName>
    </submittedName>
</protein>
<evidence type="ECO:0000256" key="1">
    <source>
        <dbReference type="SAM" id="Phobius"/>
    </source>
</evidence>
<keyword evidence="1" id="KW-0472">Membrane</keyword>
<proteinExistence type="predicted"/>